<evidence type="ECO:0000313" key="2">
    <source>
        <dbReference type="Proteomes" id="UP000050790"/>
    </source>
</evidence>
<dbReference type="SUPFAM" id="SSF81383">
    <property type="entry name" value="F-box domain"/>
    <property type="match status" value="1"/>
</dbReference>
<evidence type="ECO:0000259" key="1">
    <source>
        <dbReference type="PROSITE" id="PS50181"/>
    </source>
</evidence>
<evidence type="ECO:0000313" key="3">
    <source>
        <dbReference type="WBParaSite" id="SMRG1_74770.1"/>
    </source>
</evidence>
<dbReference type="Gene3D" id="1.20.1280.50">
    <property type="match status" value="1"/>
</dbReference>
<sequence>MYSIPIEILYQIYHQLDIHDLNNCSLVCKQWNLLINDIYLWLPKCYKKLQKFNWIDSNLLNLLKLCGIYDINILIERKSIKKYNKQLHHKSGYYMRKLFYYLQLLSNDCNNNNNNNNNNNIDLYPHENNIDYYKCIMIGPGIDSSILNRYIIKHILNWSIMDQLPDDFIITNNYLGINSNLIGKNIMIQLPKLNNYSLNTLIKMTCIIPQNGELLLNKNRITGKYLLHNEEINYNHEKINFLPEISILLKDCHLILYIIDIRKSIIDDLDWEQITKEIIIILNDLNVYQSLLIIGAGNENGQEECITLAELVNKLQCILFKNSTIDSLGEEMILKIPNAQWRVWLTTSNGMDYDNLAKMINWGLYRNNDNNNTEI</sequence>
<dbReference type="Proteomes" id="UP000050790">
    <property type="component" value="Unassembled WGS sequence"/>
</dbReference>
<dbReference type="WBParaSite" id="SMRG1_74770.1">
    <property type="protein sequence ID" value="SMRG1_74770.1"/>
    <property type="gene ID" value="SMRG1_74770"/>
</dbReference>
<proteinExistence type="predicted"/>
<dbReference type="PROSITE" id="PS50181">
    <property type="entry name" value="FBOX"/>
    <property type="match status" value="1"/>
</dbReference>
<accession>A0AA85ABH4</accession>
<organism evidence="2 3">
    <name type="scientific">Schistosoma margrebowiei</name>
    <dbReference type="NCBI Taxonomy" id="48269"/>
    <lineage>
        <taxon>Eukaryota</taxon>
        <taxon>Metazoa</taxon>
        <taxon>Spiralia</taxon>
        <taxon>Lophotrochozoa</taxon>
        <taxon>Platyhelminthes</taxon>
        <taxon>Trematoda</taxon>
        <taxon>Digenea</taxon>
        <taxon>Strigeidida</taxon>
        <taxon>Schistosomatoidea</taxon>
        <taxon>Schistosomatidae</taxon>
        <taxon>Schistosoma</taxon>
    </lineage>
</organism>
<dbReference type="CDD" id="cd09917">
    <property type="entry name" value="F-box_SF"/>
    <property type="match status" value="1"/>
</dbReference>
<protein>
    <submittedName>
        <fullName evidence="3">F-box domain-containing protein</fullName>
    </submittedName>
</protein>
<dbReference type="InterPro" id="IPR001810">
    <property type="entry name" value="F-box_dom"/>
</dbReference>
<dbReference type="InterPro" id="IPR036047">
    <property type="entry name" value="F-box-like_dom_sf"/>
</dbReference>
<dbReference type="AlphaFoldDB" id="A0AA85ABH4"/>
<dbReference type="SMART" id="SM00256">
    <property type="entry name" value="FBOX"/>
    <property type="match status" value="1"/>
</dbReference>
<dbReference type="Pfam" id="PF12937">
    <property type="entry name" value="F-box-like"/>
    <property type="match status" value="1"/>
</dbReference>
<name>A0AA85ABH4_9TREM</name>
<reference evidence="3" key="1">
    <citation type="submission" date="2023-11" db="UniProtKB">
        <authorList>
            <consortium name="WormBaseParasite"/>
        </authorList>
    </citation>
    <scope>IDENTIFICATION</scope>
</reference>
<feature type="domain" description="F-box" evidence="1">
    <location>
        <begin position="1"/>
        <end position="49"/>
    </location>
</feature>